<name>A0A8J5L6W1_ZINOF</name>
<comment type="similarity">
    <text evidence="1">Belongs to the FPF1 family.</text>
</comment>
<feature type="domain" description="F-box" evidence="2">
    <location>
        <begin position="65"/>
        <end position="117"/>
    </location>
</feature>
<evidence type="ECO:0000256" key="1">
    <source>
        <dbReference type="ARBA" id="ARBA00008013"/>
    </source>
</evidence>
<evidence type="ECO:0000259" key="2">
    <source>
        <dbReference type="PROSITE" id="PS50181"/>
    </source>
</evidence>
<dbReference type="InterPro" id="IPR039274">
    <property type="entry name" value="FPF1"/>
</dbReference>
<comment type="caution">
    <text evidence="3">The sequence shown here is derived from an EMBL/GenBank/DDBJ whole genome shotgun (WGS) entry which is preliminary data.</text>
</comment>
<dbReference type="PROSITE" id="PS50181">
    <property type="entry name" value="FBOX"/>
    <property type="match status" value="1"/>
</dbReference>
<proteinExistence type="inferred from homology"/>
<protein>
    <recommendedName>
        <fullName evidence="2">F-box domain-containing protein</fullName>
    </recommendedName>
</protein>
<accession>A0A8J5L6W1</accession>
<evidence type="ECO:0000313" key="4">
    <source>
        <dbReference type="Proteomes" id="UP000734854"/>
    </source>
</evidence>
<dbReference type="AlphaFoldDB" id="A0A8J5L6W1"/>
<dbReference type="CDD" id="cd09917">
    <property type="entry name" value="F-box_SF"/>
    <property type="match status" value="1"/>
</dbReference>
<dbReference type="InterPro" id="IPR036047">
    <property type="entry name" value="F-box-like_dom_sf"/>
</dbReference>
<dbReference type="InterPro" id="IPR005174">
    <property type="entry name" value="KIB1-4_b-propeller"/>
</dbReference>
<organism evidence="3 4">
    <name type="scientific">Zingiber officinale</name>
    <name type="common">Ginger</name>
    <name type="synonym">Amomum zingiber</name>
    <dbReference type="NCBI Taxonomy" id="94328"/>
    <lineage>
        <taxon>Eukaryota</taxon>
        <taxon>Viridiplantae</taxon>
        <taxon>Streptophyta</taxon>
        <taxon>Embryophyta</taxon>
        <taxon>Tracheophyta</taxon>
        <taxon>Spermatophyta</taxon>
        <taxon>Magnoliopsida</taxon>
        <taxon>Liliopsida</taxon>
        <taxon>Zingiberales</taxon>
        <taxon>Zingiberaceae</taxon>
        <taxon>Zingiber</taxon>
    </lineage>
</organism>
<keyword evidence="4" id="KW-1185">Reference proteome</keyword>
<reference evidence="3 4" key="1">
    <citation type="submission" date="2020-08" db="EMBL/GenBank/DDBJ databases">
        <title>Plant Genome Project.</title>
        <authorList>
            <person name="Zhang R.-G."/>
        </authorList>
    </citation>
    <scope>NUCLEOTIDE SEQUENCE [LARGE SCALE GENOMIC DNA]</scope>
    <source>
        <tissue evidence="3">Rhizome</tissue>
    </source>
</reference>
<gene>
    <name evidence="3" type="ORF">ZIOFF_035098</name>
</gene>
<sequence length="295" mass="34574">MLQNRLREEGWVHYPRMPSELIQYHKGPHSNDLISLPRDFSRLSTFHMHDIVVKCRNVFAVRKMSISLSEISMDLLYLILSKLSIPYLFRCSAVCSRWFVVVDEVCRSHDDQHLRSHGLCRKAESSLTEKIVGSAIVMMRSEIDLPPIPTMYNWNLMAMKASLSSDPSRCGDYKVVFVFFCPFEFKNFLFFVSAGDEKWTMIPRDLYYYANIAFHDGKLYAVDRGERAQLYIRNKLKHFLALASWCLLPPAVMRQVEKLSDRRKVLVHLETAEVITSHQMLENRMREEGWEHYPA</sequence>
<dbReference type="SUPFAM" id="SSF81383">
    <property type="entry name" value="F-box domain"/>
    <property type="match status" value="1"/>
</dbReference>
<dbReference type="PANTHER" id="PTHR33433">
    <property type="entry name" value="FLOWERING-PROMOTING FACTOR 1-LIKE PROTEIN 1"/>
    <property type="match status" value="1"/>
</dbReference>
<dbReference type="EMBL" id="JACMSC010000010">
    <property type="protein sequence ID" value="KAG6502810.1"/>
    <property type="molecule type" value="Genomic_DNA"/>
</dbReference>
<dbReference type="InterPro" id="IPR001810">
    <property type="entry name" value="F-box_dom"/>
</dbReference>
<dbReference type="Proteomes" id="UP000734854">
    <property type="component" value="Unassembled WGS sequence"/>
</dbReference>
<dbReference type="Pfam" id="PF03478">
    <property type="entry name" value="Beta-prop_KIB1-4"/>
    <property type="match status" value="1"/>
</dbReference>
<dbReference type="SMART" id="SM00256">
    <property type="entry name" value="FBOX"/>
    <property type="match status" value="1"/>
</dbReference>
<dbReference type="GO" id="GO:0009909">
    <property type="term" value="P:regulation of flower development"/>
    <property type="evidence" value="ECO:0007669"/>
    <property type="project" value="InterPro"/>
</dbReference>
<evidence type="ECO:0000313" key="3">
    <source>
        <dbReference type="EMBL" id="KAG6502810.1"/>
    </source>
</evidence>